<protein>
    <submittedName>
        <fullName evidence="2">Uncharacterized protein</fullName>
    </submittedName>
</protein>
<evidence type="ECO:0000256" key="1">
    <source>
        <dbReference type="SAM" id="MobiDB-lite"/>
    </source>
</evidence>
<reference evidence="2" key="2">
    <citation type="submission" date="2021-08" db="EMBL/GenBank/DDBJ databases">
        <authorList>
            <person name="Gostincar C."/>
            <person name="Sun X."/>
            <person name="Song Z."/>
            <person name="Gunde-Cimerman N."/>
        </authorList>
    </citation>
    <scope>NUCLEOTIDE SEQUENCE</scope>
    <source>
        <strain evidence="2">EXF-9298</strain>
    </source>
</reference>
<keyword evidence="3" id="KW-1185">Reference proteome</keyword>
<sequence>MSQSPNSSSSSGNNTPNPSSPGNNTSYDNTSNTSSPATTPQSVTFIIGPPTSPYPTLATPWTPGEQNPFYDK</sequence>
<name>A0A9P8FF63_AURME</name>
<dbReference type="AlphaFoldDB" id="A0A9P8FF63"/>
<dbReference type="Proteomes" id="UP000729357">
    <property type="component" value="Unassembled WGS sequence"/>
</dbReference>
<comment type="caution">
    <text evidence="2">The sequence shown here is derived from an EMBL/GenBank/DDBJ whole genome shotgun (WGS) entry which is preliminary data.</text>
</comment>
<proteinExistence type="predicted"/>
<evidence type="ECO:0000313" key="3">
    <source>
        <dbReference type="Proteomes" id="UP000729357"/>
    </source>
</evidence>
<reference evidence="2" key="1">
    <citation type="journal article" date="2021" name="J Fungi (Basel)">
        <title>Virulence traits and population genomics of the black yeast Aureobasidium melanogenum.</title>
        <authorList>
            <person name="Cernosa A."/>
            <person name="Sun X."/>
            <person name="Gostincar C."/>
            <person name="Fang C."/>
            <person name="Gunde-Cimerman N."/>
            <person name="Song Z."/>
        </authorList>
    </citation>
    <scope>NUCLEOTIDE SEQUENCE</scope>
    <source>
        <strain evidence="2">EXF-9298</strain>
    </source>
</reference>
<dbReference type="EMBL" id="JAHFXS010003027">
    <property type="protein sequence ID" value="KAG9969882.1"/>
    <property type="molecule type" value="Genomic_DNA"/>
</dbReference>
<feature type="region of interest" description="Disordered" evidence="1">
    <location>
        <begin position="1"/>
        <end position="72"/>
    </location>
</feature>
<feature type="non-terminal residue" evidence="2">
    <location>
        <position position="72"/>
    </location>
</feature>
<feature type="compositionally biased region" description="Low complexity" evidence="1">
    <location>
        <begin position="1"/>
        <end position="42"/>
    </location>
</feature>
<organism evidence="2 3">
    <name type="scientific">Aureobasidium melanogenum</name>
    <name type="common">Aureobasidium pullulans var. melanogenum</name>
    <dbReference type="NCBI Taxonomy" id="46634"/>
    <lineage>
        <taxon>Eukaryota</taxon>
        <taxon>Fungi</taxon>
        <taxon>Dikarya</taxon>
        <taxon>Ascomycota</taxon>
        <taxon>Pezizomycotina</taxon>
        <taxon>Dothideomycetes</taxon>
        <taxon>Dothideomycetidae</taxon>
        <taxon>Dothideales</taxon>
        <taxon>Saccotheciaceae</taxon>
        <taxon>Aureobasidium</taxon>
    </lineage>
</organism>
<gene>
    <name evidence="2" type="ORF">KCU98_g14846</name>
</gene>
<accession>A0A9P8FF63</accession>
<evidence type="ECO:0000313" key="2">
    <source>
        <dbReference type="EMBL" id="KAG9969882.1"/>
    </source>
</evidence>